<keyword evidence="1" id="KW-0175">Coiled coil</keyword>
<evidence type="ECO:0000313" key="3">
    <source>
        <dbReference type="EMBL" id="CAB3979867.1"/>
    </source>
</evidence>
<evidence type="ECO:0000256" key="2">
    <source>
        <dbReference type="SAM" id="MobiDB-lite"/>
    </source>
</evidence>
<dbReference type="OrthoDB" id="6006152at2759"/>
<evidence type="ECO:0000256" key="1">
    <source>
        <dbReference type="SAM" id="Coils"/>
    </source>
</evidence>
<organism evidence="3 4">
    <name type="scientific">Paramuricea clavata</name>
    <name type="common">Red gorgonian</name>
    <name type="synonym">Violescent sea-whip</name>
    <dbReference type="NCBI Taxonomy" id="317549"/>
    <lineage>
        <taxon>Eukaryota</taxon>
        <taxon>Metazoa</taxon>
        <taxon>Cnidaria</taxon>
        <taxon>Anthozoa</taxon>
        <taxon>Octocorallia</taxon>
        <taxon>Malacalcyonacea</taxon>
        <taxon>Plexauridae</taxon>
        <taxon>Paramuricea</taxon>
    </lineage>
</organism>
<feature type="compositionally biased region" description="Polar residues" evidence="2">
    <location>
        <begin position="134"/>
        <end position="144"/>
    </location>
</feature>
<dbReference type="EMBL" id="CACRXK020000237">
    <property type="protein sequence ID" value="CAB3979867.1"/>
    <property type="molecule type" value="Genomic_DNA"/>
</dbReference>
<sequence>MLSMKGKRYEFKVEYDSYGHHKNYSKFFLREEEIKRFSSELLVKYLHEKCDISPTELLRIRYMDRDKDWIDLRCDDFDSLVDMIETAEPIPDREDAVRIVLKVSSYPSSKEPATQATSSQSSEISSKSKRFYSPSPNSKQNTSQKRFRSKRNLNDNLEDNSRPALINLCDDNQTSVVEDEPVGFEYPNIEQYISPTQKYFDKVETDEQKLRVTIEEKEQDLLELEESFREPEDFIKLPLCSYCHTPGHNKTNCLFTPCESASYCHEIKRHPDENKFLKEQKEELKTLKGKLHRLQDDLKGKRQMLKGIKDTFVAKVQTDLINSNPKKYLRKSTTGHFIPNWLIVNCDVRKLERICQGKVPSKYEIPSLLKKYNERFDVRDTSSTENEQTVSKHVNPVKSLWGKKGITFPGRGSLPNSTVVNRGNVEAMASTSVLDVSVPNTKREEEYLIQIAVNQSLQCNQRPCESGYSHERASRSTAKIQSTDAEEDVSGLGLLLEAANIVEKK</sequence>
<proteinExistence type="predicted"/>
<keyword evidence="4" id="KW-1185">Reference proteome</keyword>
<name>A0A7D9HDC5_PARCT</name>
<feature type="coiled-coil region" evidence="1">
    <location>
        <begin position="277"/>
        <end position="304"/>
    </location>
</feature>
<feature type="region of interest" description="Disordered" evidence="2">
    <location>
        <begin position="109"/>
        <end position="164"/>
    </location>
</feature>
<gene>
    <name evidence="3" type="ORF">PACLA_8A082576</name>
</gene>
<reference evidence="3" key="1">
    <citation type="submission" date="2020-04" db="EMBL/GenBank/DDBJ databases">
        <authorList>
            <person name="Alioto T."/>
            <person name="Alioto T."/>
            <person name="Gomez Garrido J."/>
        </authorList>
    </citation>
    <scope>NUCLEOTIDE SEQUENCE</scope>
    <source>
        <strain evidence="3">A484AB</strain>
    </source>
</reference>
<feature type="coiled-coil region" evidence="1">
    <location>
        <begin position="200"/>
        <end position="227"/>
    </location>
</feature>
<protein>
    <submittedName>
        <fullName evidence="3">Uncharacterized protein</fullName>
    </submittedName>
</protein>
<dbReference type="AlphaFoldDB" id="A0A7D9HDC5"/>
<evidence type="ECO:0000313" key="4">
    <source>
        <dbReference type="Proteomes" id="UP001152795"/>
    </source>
</evidence>
<accession>A0A7D9HDC5</accession>
<dbReference type="Proteomes" id="UP001152795">
    <property type="component" value="Unassembled WGS sequence"/>
</dbReference>
<feature type="compositionally biased region" description="Low complexity" evidence="2">
    <location>
        <begin position="113"/>
        <end position="125"/>
    </location>
</feature>
<comment type="caution">
    <text evidence="3">The sequence shown here is derived from an EMBL/GenBank/DDBJ whole genome shotgun (WGS) entry which is preliminary data.</text>
</comment>